<dbReference type="InterPro" id="IPR005625">
    <property type="entry name" value="PepSY-ass_TM"/>
</dbReference>
<feature type="compositionally biased region" description="Polar residues" evidence="1">
    <location>
        <begin position="1"/>
        <end position="20"/>
    </location>
</feature>
<dbReference type="STRING" id="926566.Terro_3051"/>
<feature type="transmembrane region" description="Helical" evidence="2">
    <location>
        <begin position="43"/>
        <end position="67"/>
    </location>
</feature>
<dbReference type="OrthoDB" id="111691at2"/>
<sequence length="415" mass="46417">MSLVQSISPSKESNAPQPSASRRHAGWWHAPQRLRLRRAIFQVHLWLGVILTLYSIVIGLSGSVLVFRKEIEDHLYGRQLQVQPTVRQVTLADAVQRIERDRSGWMSVGLRDFQSQDHAAMLLMRLTANPASTNIRYVYFNPYTGQVVLDRMRYDNLLGWMTNLHYYLLSGRLGLTVSGWMAVGLLLLCVSGVLLWWPGVSRWMAAVVLHRRSNWKRINWDLHSVVGFWSSAALLGVTFTGVYFAFALPIGGAIVVATGGSIQQAMQYVASPKARPAAPGTPLLPMDRAVAILNRELSPAPPAQYLQLPTRPGDVYGAISYYPHTIEYTQMRRVAVDPHGGAVLAVADTHQMQFGMHVIQYFHAFHFGTFGGAGPLGIVVRVVWVFVGLTPAMLAVTGLLMYWNRKLHPAWKRLQ</sequence>
<name>I3ZJ65_TERRK</name>
<evidence type="ECO:0000313" key="4">
    <source>
        <dbReference type="Proteomes" id="UP000006056"/>
    </source>
</evidence>
<dbReference type="PANTHER" id="PTHR34219">
    <property type="entry name" value="IRON-REGULATED INNER MEMBRANE PROTEIN-RELATED"/>
    <property type="match status" value="1"/>
</dbReference>
<keyword evidence="2" id="KW-0472">Membrane</keyword>
<dbReference type="AlphaFoldDB" id="I3ZJ65"/>
<dbReference type="RefSeq" id="WP_014786547.1">
    <property type="nucleotide sequence ID" value="NC_018014.1"/>
</dbReference>
<evidence type="ECO:0000256" key="2">
    <source>
        <dbReference type="SAM" id="Phobius"/>
    </source>
</evidence>
<dbReference type="KEGG" id="trs:Terro_3051"/>
<feature type="region of interest" description="Disordered" evidence="1">
    <location>
        <begin position="1"/>
        <end position="24"/>
    </location>
</feature>
<dbReference type="EMBL" id="CP003379">
    <property type="protein sequence ID" value="AFL89283.1"/>
    <property type="molecule type" value="Genomic_DNA"/>
</dbReference>
<dbReference type="eggNOG" id="COG3182">
    <property type="taxonomic scope" value="Bacteria"/>
</dbReference>
<evidence type="ECO:0000313" key="3">
    <source>
        <dbReference type="EMBL" id="AFL89283.1"/>
    </source>
</evidence>
<reference evidence="3 4" key="1">
    <citation type="submission" date="2012-06" db="EMBL/GenBank/DDBJ databases">
        <title>Complete genome of Terriglobus roseus DSM 18391.</title>
        <authorList>
            <consortium name="US DOE Joint Genome Institute (JGI-PGF)"/>
            <person name="Lucas S."/>
            <person name="Copeland A."/>
            <person name="Lapidus A."/>
            <person name="Glavina del Rio T."/>
            <person name="Dalin E."/>
            <person name="Tice H."/>
            <person name="Bruce D."/>
            <person name="Goodwin L."/>
            <person name="Pitluck S."/>
            <person name="Peters L."/>
            <person name="Mikhailova N."/>
            <person name="Munk A.C.C."/>
            <person name="Kyrpides N."/>
            <person name="Mavromatis K."/>
            <person name="Ivanova N."/>
            <person name="Brettin T."/>
            <person name="Detter J.C."/>
            <person name="Han C."/>
            <person name="Larimer F."/>
            <person name="Land M."/>
            <person name="Hauser L."/>
            <person name="Markowitz V."/>
            <person name="Cheng J.-F."/>
            <person name="Hugenholtz P."/>
            <person name="Woyke T."/>
            <person name="Wu D."/>
            <person name="Brambilla E."/>
            <person name="Klenk H.-P."/>
            <person name="Eisen J.A."/>
        </authorList>
    </citation>
    <scope>NUCLEOTIDE SEQUENCE [LARGE SCALE GENOMIC DNA]</scope>
    <source>
        <strain evidence="4">DSM 18391 / NRRL B-41598 / KBS 63</strain>
    </source>
</reference>
<dbReference type="Pfam" id="PF03929">
    <property type="entry name" value="PepSY_TM"/>
    <property type="match status" value="1"/>
</dbReference>
<dbReference type="HOGENOM" id="CLU_031962_4_2_0"/>
<keyword evidence="2" id="KW-0812">Transmembrane</keyword>
<evidence type="ECO:0000256" key="1">
    <source>
        <dbReference type="SAM" id="MobiDB-lite"/>
    </source>
</evidence>
<feature type="transmembrane region" description="Helical" evidence="2">
    <location>
        <begin position="358"/>
        <end position="376"/>
    </location>
</feature>
<proteinExistence type="predicted"/>
<protein>
    <submittedName>
        <fullName evidence="3">Putative iron-regulated membrane protein</fullName>
    </submittedName>
</protein>
<dbReference type="Proteomes" id="UP000006056">
    <property type="component" value="Chromosome"/>
</dbReference>
<feature type="transmembrane region" description="Helical" evidence="2">
    <location>
        <begin position="243"/>
        <end position="262"/>
    </location>
</feature>
<feature type="transmembrane region" description="Helical" evidence="2">
    <location>
        <begin position="382"/>
        <end position="403"/>
    </location>
</feature>
<keyword evidence="2" id="KW-1133">Transmembrane helix</keyword>
<organism evidence="3 4">
    <name type="scientific">Terriglobus roseus (strain DSM 18391 / NRRL B-41598 / KBS 63)</name>
    <dbReference type="NCBI Taxonomy" id="926566"/>
    <lineage>
        <taxon>Bacteria</taxon>
        <taxon>Pseudomonadati</taxon>
        <taxon>Acidobacteriota</taxon>
        <taxon>Terriglobia</taxon>
        <taxon>Terriglobales</taxon>
        <taxon>Acidobacteriaceae</taxon>
        <taxon>Terriglobus</taxon>
    </lineage>
</organism>
<gene>
    <name evidence="3" type="ordered locus">Terro_3051</name>
</gene>
<keyword evidence="4" id="KW-1185">Reference proteome</keyword>
<accession>I3ZJ65</accession>
<feature type="transmembrane region" description="Helical" evidence="2">
    <location>
        <begin position="177"/>
        <end position="197"/>
    </location>
</feature>